<reference evidence="2" key="1">
    <citation type="journal article" date="2021" name="ISME J.">
        <title>Genomic evolution of the class Acidithiobacillia: deep-branching Proteobacteria living in extreme acidic conditions.</title>
        <authorList>
            <person name="Moya-Beltran A."/>
            <person name="Beard S."/>
            <person name="Rojas-Villalobos C."/>
            <person name="Issotta F."/>
            <person name="Gallardo Y."/>
            <person name="Ulloa R."/>
            <person name="Giaveno A."/>
            <person name="Degli Esposti M."/>
            <person name="Johnson D.B."/>
            <person name="Quatrini R."/>
        </authorList>
    </citation>
    <scope>NUCLEOTIDE SEQUENCE</scope>
    <source>
        <strain evidence="2">VAN18-1</strain>
    </source>
</reference>
<evidence type="ECO:0000313" key="3">
    <source>
        <dbReference type="Proteomes" id="UP001197378"/>
    </source>
</evidence>
<protein>
    <submittedName>
        <fullName evidence="2">YdaU family protein</fullName>
    </submittedName>
</protein>
<feature type="compositionally biased region" description="Low complexity" evidence="1">
    <location>
        <begin position="248"/>
        <end position="260"/>
    </location>
</feature>
<keyword evidence="3" id="KW-1185">Reference proteome</keyword>
<evidence type="ECO:0000313" key="2">
    <source>
        <dbReference type="EMBL" id="MBU2788449.1"/>
    </source>
</evidence>
<dbReference type="InterPro" id="IPR010781">
    <property type="entry name" value="DUF1376"/>
</dbReference>
<dbReference type="RefSeq" id="WP_215885639.1">
    <property type="nucleotide sequence ID" value="NZ_JAAXYO010000149.1"/>
</dbReference>
<dbReference type="Proteomes" id="UP001197378">
    <property type="component" value="Unassembled WGS sequence"/>
</dbReference>
<feature type="region of interest" description="Disordered" evidence="1">
    <location>
        <begin position="171"/>
        <end position="191"/>
    </location>
</feature>
<dbReference type="Pfam" id="PF07120">
    <property type="entry name" value="DUF1376"/>
    <property type="match status" value="1"/>
</dbReference>
<feature type="compositionally biased region" description="Basic and acidic residues" evidence="1">
    <location>
        <begin position="114"/>
        <end position="142"/>
    </location>
</feature>
<gene>
    <name evidence="2" type="ORF">HFQ13_09615</name>
</gene>
<dbReference type="AlphaFoldDB" id="A0AAE3CK66"/>
<feature type="region of interest" description="Disordered" evidence="1">
    <location>
        <begin position="232"/>
        <end position="275"/>
    </location>
</feature>
<proteinExistence type="predicted"/>
<sequence length="405" mass="44483">MTSDQQLPDPPVPADCDLRQFPYMPLDITKLFNSDFHAITNAEEWRAGLTLWMKSFHQVPAASLPNDDVILCRLAELGRDLEAWKAIKERALHGWILCADGRLYHPVVAEKANEAWKSKQERTEKARDRANARWHPERTSERRRSRAHASAMPEQCDSNATALPQHGLVREPSELESSARDCAKQGADSVSVHKEKINESYGYATALPEHCQSNAAAMLTETDTETDIRTNQQCVGKGGLGEKPNRVAPLSRGSPSSSPESAPPLPDTDPKPRKVRPLSVSALCEALPGLSPPVAADYLAHRKAKNAPLTESAWTVICREIHESGVPPDDALSEAMAAGWASFKANWLANRNQHGGMHHGQDPTYPSASGGRSLSAVERVRIASAAWAEREEQRIREAGNVIDIT</sequence>
<accession>A0AAE3CK66</accession>
<evidence type="ECO:0000256" key="1">
    <source>
        <dbReference type="SAM" id="MobiDB-lite"/>
    </source>
</evidence>
<feature type="region of interest" description="Disordered" evidence="1">
    <location>
        <begin position="114"/>
        <end position="159"/>
    </location>
</feature>
<feature type="compositionally biased region" description="Basic and acidic residues" evidence="1">
    <location>
        <begin position="171"/>
        <end position="183"/>
    </location>
</feature>
<organism evidence="2 3">
    <name type="scientific">Igneacidithiobacillus copahuensis</name>
    <dbReference type="NCBI Taxonomy" id="2724909"/>
    <lineage>
        <taxon>Bacteria</taxon>
        <taxon>Pseudomonadati</taxon>
        <taxon>Pseudomonadota</taxon>
        <taxon>Acidithiobacillia</taxon>
        <taxon>Acidithiobacillales</taxon>
        <taxon>Acidithiobacillaceae</taxon>
        <taxon>Igneacidithiobacillus</taxon>
    </lineage>
</organism>
<comment type="caution">
    <text evidence="2">The sequence shown here is derived from an EMBL/GenBank/DDBJ whole genome shotgun (WGS) entry which is preliminary data.</text>
</comment>
<dbReference type="EMBL" id="JAAXYO010000149">
    <property type="protein sequence ID" value="MBU2788449.1"/>
    <property type="molecule type" value="Genomic_DNA"/>
</dbReference>
<name>A0AAE3CK66_9PROT</name>